<dbReference type="Gene3D" id="1.10.287.130">
    <property type="match status" value="1"/>
</dbReference>
<evidence type="ECO:0000313" key="15">
    <source>
        <dbReference type="EMBL" id="WKW14641.1"/>
    </source>
</evidence>
<feature type="modified residue" description="4-aspartylphosphate" evidence="9">
    <location>
        <position position="52"/>
    </location>
</feature>
<evidence type="ECO:0000259" key="12">
    <source>
        <dbReference type="PROSITE" id="PS50112"/>
    </source>
</evidence>
<dbReference type="CDD" id="cd00130">
    <property type="entry name" value="PAS"/>
    <property type="match status" value="2"/>
</dbReference>
<dbReference type="Gene3D" id="3.40.50.2300">
    <property type="match status" value="2"/>
</dbReference>
<proteinExistence type="predicted"/>
<feature type="domain" description="PAC" evidence="13">
    <location>
        <begin position="328"/>
        <end position="380"/>
    </location>
</feature>
<feature type="domain" description="Response regulatory" evidence="11">
    <location>
        <begin position="1"/>
        <end position="117"/>
    </location>
</feature>
<dbReference type="EC" id="2.7.13.3" evidence="2"/>
<dbReference type="SUPFAM" id="SSF55785">
    <property type="entry name" value="PYP-like sensor domain (PAS domain)"/>
    <property type="match status" value="2"/>
</dbReference>
<dbReference type="InterPro" id="IPR011006">
    <property type="entry name" value="CheY-like_superfamily"/>
</dbReference>
<feature type="domain" description="PAS" evidence="12">
    <location>
        <begin position="256"/>
        <end position="325"/>
    </location>
</feature>
<dbReference type="InterPro" id="IPR000014">
    <property type="entry name" value="PAS"/>
</dbReference>
<dbReference type="InterPro" id="IPR035965">
    <property type="entry name" value="PAS-like_dom_sf"/>
</dbReference>
<feature type="domain" description="PAC" evidence="13">
    <location>
        <begin position="204"/>
        <end position="255"/>
    </location>
</feature>
<dbReference type="Pfam" id="PF02518">
    <property type="entry name" value="HATPase_c"/>
    <property type="match status" value="1"/>
</dbReference>
<protein>
    <recommendedName>
        <fullName evidence="2">histidine kinase</fullName>
        <ecNumber evidence="2">2.7.13.3</ecNumber>
    </recommendedName>
</protein>
<keyword evidence="8" id="KW-0902">Two-component regulatory system</keyword>
<dbReference type="SMART" id="SM00448">
    <property type="entry name" value="REC"/>
    <property type="match status" value="2"/>
</dbReference>
<comment type="catalytic activity">
    <reaction evidence="1">
        <text>ATP + protein L-histidine = ADP + protein N-phospho-L-histidine.</text>
        <dbReference type="EC" id="2.7.13.3"/>
    </reaction>
</comment>
<dbReference type="Gene3D" id="3.30.450.20">
    <property type="entry name" value="PAS domain"/>
    <property type="match status" value="2"/>
</dbReference>
<keyword evidence="5" id="KW-0547">Nucleotide-binding</keyword>
<dbReference type="NCBIfam" id="TIGR00229">
    <property type="entry name" value="sensory_box"/>
    <property type="match status" value="2"/>
</dbReference>
<dbReference type="SUPFAM" id="SSF55874">
    <property type="entry name" value="ATPase domain of HSP90 chaperone/DNA topoisomerase II/histidine kinase"/>
    <property type="match status" value="1"/>
</dbReference>
<keyword evidence="6" id="KW-0418">Kinase</keyword>
<evidence type="ECO:0000256" key="8">
    <source>
        <dbReference type="ARBA" id="ARBA00023012"/>
    </source>
</evidence>
<sequence length="755" mass="82089">MLVVDDDWEDYLLIRSALEDLGRGRFACDYVADYAAGLEALRTAAHDVCLLDYRLGARSGLELLRDAIAAGCHVPVVMVTGEGDDQVDAAAMELGAADFLTKQEITGPLLARVIRHAITRADDSAELRRRDERHRALLEHLSDSVLVLDADARVTYASPAAAPMLGWTPDELAGQDMFTLLHPEDVPYARERFAACLSEPGLPLQVECRVRHRRADYRTIEVIAVNRLNAPSVRGVVASFRDVTERKQAQAALREARDTLQTLIDSAPLAIISLDLTGRVLTWNRTAEGMFGWLASEVSGRTPPFLNDDQLSEFQGLIGRVTSGETLKDVEVSRHRRDGTPIEIALFATPVRGPDGRVQRVLSMLMDNTERKSLQSQLAVAQKVEAVGGLAGGIAHDFNNLLTAILAPAELLIETLSGDPESVRDVTEIRDAARRAADLTRQLLAFSRRQVLQPRPLNLNEVVTGMTGMLRRLISEDIDLHTSCAGELGTVRADPSQLEQVLVNLVVNARDAMPNGGRLTIETANVEIDKTHASTQLLVTPGSYVMLSVHDTGAGMSPETQARLWEPFFTTKPKGKGTGLGLSTAYGIVKQSGGYIWAESEPGQGATFKILLPRVEVAADSLATAPLDAPPRGTERLLVVEDDDMVRRVTQRTLTANGYDALVASSGGEALLLAEANAYKFDMLVTDVIMPGMSGGELAERMRAMRPTLKVLFVSGYTDDVVVRHGVLEGDVAFLQKPFTSDSLLRKVKDVLTVG</sequence>
<keyword evidence="4" id="KW-0808">Transferase</keyword>
<feature type="domain" description="PAS" evidence="12">
    <location>
        <begin position="130"/>
        <end position="200"/>
    </location>
</feature>
<dbReference type="PROSITE" id="PS50113">
    <property type="entry name" value="PAC"/>
    <property type="match status" value="2"/>
</dbReference>
<dbReference type="GO" id="GO:0006355">
    <property type="term" value="P:regulation of DNA-templated transcription"/>
    <property type="evidence" value="ECO:0007669"/>
    <property type="project" value="InterPro"/>
</dbReference>
<evidence type="ECO:0000256" key="4">
    <source>
        <dbReference type="ARBA" id="ARBA00022679"/>
    </source>
</evidence>
<dbReference type="GO" id="GO:0005524">
    <property type="term" value="F:ATP binding"/>
    <property type="evidence" value="ECO:0007669"/>
    <property type="project" value="UniProtKB-KW"/>
</dbReference>
<dbReference type="RefSeq" id="WP_367887427.1">
    <property type="nucleotide sequence ID" value="NZ_CP130612.1"/>
</dbReference>
<accession>A0AA49JTI1</accession>
<evidence type="ECO:0000256" key="1">
    <source>
        <dbReference type="ARBA" id="ARBA00000085"/>
    </source>
</evidence>
<organism evidence="14">
    <name type="scientific">Pseudogemmatithrix spongiicola</name>
    <dbReference type="NCBI Taxonomy" id="3062599"/>
    <lineage>
        <taxon>Bacteria</taxon>
        <taxon>Pseudomonadati</taxon>
        <taxon>Gemmatimonadota</taxon>
        <taxon>Gemmatimonadia</taxon>
        <taxon>Gemmatimonadales</taxon>
        <taxon>Gemmatimonadaceae</taxon>
        <taxon>Pseudogemmatithrix</taxon>
    </lineage>
</organism>
<dbReference type="PROSITE" id="PS50110">
    <property type="entry name" value="RESPONSE_REGULATORY"/>
    <property type="match status" value="2"/>
</dbReference>
<dbReference type="CDD" id="cd00082">
    <property type="entry name" value="HisKA"/>
    <property type="match status" value="1"/>
</dbReference>
<reference evidence="14" key="1">
    <citation type="submission" date="2023-07" db="EMBL/GenBank/DDBJ databases">
        <authorList>
            <person name="Haufschild T."/>
            <person name="Kallscheuer N."/>
            <person name="Hammer J."/>
            <person name="Kohn T."/>
            <person name="Kabuu M."/>
            <person name="Jogler M."/>
            <person name="Wohfarth N."/>
            <person name="Heuer A."/>
            <person name="Rohde M."/>
            <person name="van Teeseling M.C.F."/>
            <person name="Jogler C."/>
        </authorList>
    </citation>
    <scope>NUCLEOTIDE SEQUENCE</scope>
    <source>
        <strain evidence="14">Strain 138</strain>
        <strain evidence="15">Strain 318</strain>
    </source>
</reference>
<keyword evidence="16" id="KW-1185">Reference proteome</keyword>
<dbReference type="InterPro" id="IPR005467">
    <property type="entry name" value="His_kinase_dom"/>
</dbReference>
<dbReference type="PROSITE" id="PS50112">
    <property type="entry name" value="PAS"/>
    <property type="match status" value="2"/>
</dbReference>
<evidence type="ECO:0000313" key="16">
    <source>
        <dbReference type="Proteomes" id="UP001229955"/>
    </source>
</evidence>
<evidence type="ECO:0000259" key="13">
    <source>
        <dbReference type="PROSITE" id="PS50113"/>
    </source>
</evidence>
<dbReference type="PANTHER" id="PTHR43065">
    <property type="entry name" value="SENSOR HISTIDINE KINASE"/>
    <property type="match status" value="1"/>
</dbReference>
<dbReference type="Proteomes" id="UP001229955">
    <property type="component" value="Chromosome"/>
</dbReference>
<dbReference type="Pfam" id="PF00512">
    <property type="entry name" value="HisKA"/>
    <property type="match status" value="1"/>
</dbReference>
<dbReference type="InterPro" id="IPR004358">
    <property type="entry name" value="Sig_transdc_His_kin-like_C"/>
</dbReference>
<evidence type="ECO:0000256" key="7">
    <source>
        <dbReference type="ARBA" id="ARBA00022840"/>
    </source>
</evidence>
<evidence type="ECO:0000259" key="11">
    <source>
        <dbReference type="PROSITE" id="PS50110"/>
    </source>
</evidence>
<dbReference type="EMBL" id="CP130612">
    <property type="protein sequence ID" value="WKW11731.1"/>
    <property type="molecule type" value="Genomic_DNA"/>
</dbReference>
<dbReference type="InterPro" id="IPR003594">
    <property type="entry name" value="HATPase_dom"/>
</dbReference>
<dbReference type="PRINTS" id="PR00344">
    <property type="entry name" value="BCTRLSENSOR"/>
</dbReference>
<keyword evidence="3 9" id="KW-0597">Phosphoprotein</keyword>
<evidence type="ECO:0000256" key="6">
    <source>
        <dbReference type="ARBA" id="ARBA00022777"/>
    </source>
</evidence>
<dbReference type="SMART" id="SM00086">
    <property type="entry name" value="PAC"/>
    <property type="match status" value="2"/>
</dbReference>
<evidence type="ECO:0000256" key="5">
    <source>
        <dbReference type="ARBA" id="ARBA00022741"/>
    </source>
</evidence>
<dbReference type="InterPro" id="IPR001789">
    <property type="entry name" value="Sig_transdc_resp-reg_receiver"/>
</dbReference>
<dbReference type="SMART" id="SM00388">
    <property type="entry name" value="HisKA"/>
    <property type="match status" value="1"/>
</dbReference>
<dbReference type="Gene3D" id="3.30.565.10">
    <property type="entry name" value="Histidine kinase-like ATPase, C-terminal domain"/>
    <property type="match status" value="1"/>
</dbReference>
<dbReference type="PROSITE" id="PS50109">
    <property type="entry name" value="HIS_KIN"/>
    <property type="match status" value="1"/>
</dbReference>
<dbReference type="PANTHER" id="PTHR43065:SF42">
    <property type="entry name" value="TWO-COMPONENT SENSOR PPRA"/>
    <property type="match status" value="1"/>
</dbReference>
<dbReference type="SMART" id="SM00091">
    <property type="entry name" value="PAS"/>
    <property type="match status" value="2"/>
</dbReference>
<dbReference type="AlphaFoldDB" id="A0AA49JTI1"/>
<accession>A0AA49JZ20</accession>
<dbReference type="InterPro" id="IPR001610">
    <property type="entry name" value="PAC"/>
</dbReference>
<dbReference type="Pfam" id="PF00072">
    <property type="entry name" value="Response_reg"/>
    <property type="match status" value="2"/>
</dbReference>
<evidence type="ECO:0000313" key="14">
    <source>
        <dbReference type="EMBL" id="WKW11731.1"/>
    </source>
</evidence>
<dbReference type="EMBL" id="CP130613">
    <property type="protein sequence ID" value="WKW14641.1"/>
    <property type="molecule type" value="Genomic_DNA"/>
</dbReference>
<name>A0AA49JTI1_9BACT</name>
<evidence type="ECO:0000256" key="9">
    <source>
        <dbReference type="PROSITE-ProRule" id="PRU00169"/>
    </source>
</evidence>
<dbReference type="CDD" id="cd00156">
    <property type="entry name" value="REC"/>
    <property type="match status" value="2"/>
</dbReference>
<dbReference type="InterPro" id="IPR000700">
    <property type="entry name" value="PAS-assoc_C"/>
</dbReference>
<evidence type="ECO:0000256" key="3">
    <source>
        <dbReference type="ARBA" id="ARBA00022553"/>
    </source>
</evidence>
<evidence type="ECO:0000256" key="2">
    <source>
        <dbReference type="ARBA" id="ARBA00012438"/>
    </source>
</evidence>
<dbReference type="SUPFAM" id="SSF52172">
    <property type="entry name" value="CheY-like"/>
    <property type="match status" value="2"/>
</dbReference>
<feature type="domain" description="Response regulatory" evidence="11">
    <location>
        <begin position="636"/>
        <end position="752"/>
    </location>
</feature>
<dbReference type="InterPro" id="IPR036890">
    <property type="entry name" value="HATPase_C_sf"/>
</dbReference>
<keyword evidence="7" id="KW-0067">ATP-binding</keyword>
<gene>
    <name evidence="14" type="ORF">Strain138_000993</name>
    <name evidence="15" type="ORF">Strain318_000993</name>
</gene>
<evidence type="ECO:0000259" key="10">
    <source>
        <dbReference type="PROSITE" id="PS50109"/>
    </source>
</evidence>
<feature type="modified residue" description="4-aspartylphosphate" evidence="9">
    <location>
        <position position="687"/>
    </location>
</feature>
<dbReference type="InterPro" id="IPR013767">
    <property type="entry name" value="PAS_fold"/>
</dbReference>
<dbReference type="SUPFAM" id="SSF47384">
    <property type="entry name" value="Homodimeric domain of signal transducing histidine kinase"/>
    <property type="match status" value="1"/>
</dbReference>
<dbReference type="Pfam" id="PF00989">
    <property type="entry name" value="PAS"/>
    <property type="match status" value="2"/>
</dbReference>
<dbReference type="InterPro" id="IPR036097">
    <property type="entry name" value="HisK_dim/P_sf"/>
</dbReference>
<dbReference type="SMART" id="SM00387">
    <property type="entry name" value="HATPase_c"/>
    <property type="match status" value="1"/>
</dbReference>
<feature type="domain" description="Histidine kinase" evidence="10">
    <location>
        <begin position="393"/>
        <end position="616"/>
    </location>
</feature>
<dbReference type="KEGG" id="pspc:Strain318_000993"/>
<dbReference type="GO" id="GO:0000155">
    <property type="term" value="F:phosphorelay sensor kinase activity"/>
    <property type="evidence" value="ECO:0007669"/>
    <property type="project" value="InterPro"/>
</dbReference>
<dbReference type="InterPro" id="IPR003661">
    <property type="entry name" value="HisK_dim/P_dom"/>
</dbReference>